<dbReference type="EMBL" id="JBHTEY010000004">
    <property type="protein sequence ID" value="MFC7613246.1"/>
    <property type="molecule type" value="Genomic_DNA"/>
</dbReference>
<dbReference type="Proteomes" id="UP001596512">
    <property type="component" value="Unassembled WGS sequence"/>
</dbReference>
<evidence type="ECO:0000313" key="2">
    <source>
        <dbReference type="EMBL" id="MFC7613246.1"/>
    </source>
</evidence>
<feature type="transmembrane region" description="Helical" evidence="1">
    <location>
        <begin position="98"/>
        <end position="116"/>
    </location>
</feature>
<dbReference type="Pfam" id="PF09900">
    <property type="entry name" value="DUF2127"/>
    <property type="match status" value="1"/>
</dbReference>
<comment type="caution">
    <text evidence="2">The sequence shown here is derived from an EMBL/GenBank/DDBJ whole genome shotgun (WGS) entry which is preliminary data.</text>
</comment>
<organism evidence="2 3">
    <name type="scientific">Actinokineospora soli</name>
    <dbReference type="NCBI Taxonomy" id="1048753"/>
    <lineage>
        <taxon>Bacteria</taxon>
        <taxon>Bacillati</taxon>
        <taxon>Actinomycetota</taxon>
        <taxon>Actinomycetes</taxon>
        <taxon>Pseudonocardiales</taxon>
        <taxon>Pseudonocardiaceae</taxon>
        <taxon>Actinokineospora</taxon>
    </lineage>
</organism>
<accession>A0ABW2TIB7</accession>
<protein>
    <submittedName>
        <fullName evidence="2">DUF2127 domain-containing protein</fullName>
    </submittedName>
</protein>
<sequence length="157" mass="16624">MFFRLLMVLKGADGALQVLGGLLLALVPPSVITGLANAVITRDLVGDVNGTLAHHLSKAAQHFADGSTRVFAIGFLLAHGVVKLGLVAAMLRRRLSAYPIAAVLLAVFIVFEVARAARTGSIALPVFAAFDVLVLVMVLREFARLQAERRASRISGP</sequence>
<keyword evidence="1" id="KW-1133">Transmembrane helix</keyword>
<keyword evidence="3" id="KW-1185">Reference proteome</keyword>
<feature type="transmembrane region" description="Helical" evidence="1">
    <location>
        <begin position="122"/>
        <end position="143"/>
    </location>
</feature>
<reference evidence="3" key="1">
    <citation type="journal article" date="2019" name="Int. J. Syst. Evol. Microbiol.">
        <title>The Global Catalogue of Microorganisms (GCM) 10K type strain sequencing project: providing services to taxonomists for standard genome sequencing and annotation.</title>
        <authorList>
            <consortium name="The Broad Institute Genomics Platform"/>
            <consortium name="The Broad Institute Genome Sequencing Center for Infectious Disease"/>
            <person name="Wu L."/>
            <person name="Ma J."/>
        </authorList>
    </citation>
    <scope>NUCLEOTIDE SEQUENCE [LARGE SCALE GENOMIC DNA]</scope>
    <source>
        <strain evidence="3">JCM 17695</strain>
    </source>
</reference>
<proteinExistence type="predicted"/>
<keyword evidence="1" id="KW-0472">Membrane</keyword>
<dbReference type="InterPro" id="IPR021125">
    <property type="entry name" value="DUF2127"/>
</dbReference>
<feature type="transmembrane region" description="Helical" evidence="1">
    <location>
        <begin position="70"/>
        <end position="91"/>
    </location>
</feature>
<keyword evidence="1" id="KW-0812">Transmembrane</keyword>
<evidence type="ECO:0000313" key="3">
    <source>
        <dbReference type="Proteomes" id="UP001596512"/>
    </source>
</evidence>
<gene>
    <name evidence="2" type="ORF">ACFQV2_06110</name>
</gene>
<name>A0ABW2TIB7_9PSEU</name>
<evidence type="ECO:0000256" key="1">
    <source>
        <dbReference type="SAM" id="Phobius"/>
    </source>
</evidence>